<dbReference type="AlphaFoldDB" id="A0A2D2B030"/>
<evidence type="ECO:0000313" key="4">
    <source>
        <dbReference type="EMBL" id="ATQ43537.1"/>
    </source>
</evidence>
<dbReference type="Gene3D" id="1.10.357.10">
    <property type="entry name" value="Tetracycline Repressor, domain 2"/>
    <property type="match status" value="1"/>
</dbReference>
<dbReference type="SUPFAM" id="SSF46689">
    <property type="entry name" value="Homeodomain-like"/>
    <property type="match status" value="1"/>
</dbReference>
<evidence type="ECO:0000313" key="5">
    <source>
        <dbReference type="Proteomes" id="UP000228945"/>
    </source>
</evidence>
<dbReference type="Proteomes" id="UP000228945">
    <property type="component" value="Chromosome"/>
</dbReference>
<keyword evidence="1 2" id="KW-0238">DNA-binding</keyword>
<feature type="DNA-binding region" description="H-T-H motif" evidence="2">
    <location>
        <begin position="34"/>
        <end position="53"/>
    </location>
</feature>
<feature type="domain" description="HTH tetR-type" evidence="3">
    <location>
        <begin position="11"/>
        <end position="71"/>
    </location>
</feature>
<dbReference type="GO" id="GO:0003677">
    <property type="term" value="F:DNA binding"/>
    <property type="evidence" value="ECO:0007669"/>
    <property type="project" value="UniProtKB-UniRule"/>
</dbReference>
<organism evidence="4 5">
    <name type="scientific">Caulobacter mirabilis</name>
    <dbReference type="NCBI Taxonomy" id="69666"/>
    <lineage>
        <taxon>Bacteria</taxon>
        <taxon>Pseudomonadati</taxon>
        <taxon>Pseudomonadota</taxon>
        <taxon>Alphaproteobacteria</taxon>
        <taxon>Caulobacterales</taxon>
        <taxon>Caulobacteraceae</taxon>
        <taxon>Caulobacter</taxon>
    </lineage>
</organism>
<proteinExistence type="predicted"/>
<accession>A0A2D2B030</accession>
<dbReference type="RefSeq" id="WP_099622786.1">
    <property type="nucleotide sequence ID" value="NZ_CP024201.1"/>
</dbReference>
<sequence length="195" mass="20918">MPLPRFARLPHEAQTAFLAVARFHFARDGRDGASLNRIIADAGLSKTSAYNYFDGKDDLFAAVAADSLSRAAGCLGDWAAAADEATLWSAFHAANDRLGRFLRDNPDDRVLLAMVGAGDGPPAWLQAFFANAVDLGLVDVLPGRDLMEQTTLAVLRAFDDWTLTQPLAGAEGASGVEELLRRLWARRTGESPCGA</sequence>
<dbReference type="KEGG" id="cmb:CSW64_14550"/>
<name>A0A2D2B030_9CAUL</name>
<gene>
    <name evidence="4" type="ORF">CSW64_14550</name>
</gene>
<dbReference type="InterPro" id="IPR009057">
    <property type="entry name" value="Homeodomain-like_sf"/>
</dbReference>
<dbReference type="Pfam" id="PF00440">
    <property type="entry name" value="TetR_N"/>
    <property type="match status" value="1"/>
</dbReference>
<evidence type="ECO:0000256" key="2">
    <source>
        <dbReference type="PROSITE-ProRule" id="PRU00335"/>
    </source>
</evidence>
<dbReference type="PROSITE" id="PS50977">
    <property type="entry name" value="HTH_TETR_2"/>
    <property type="match status" value="1"/>
</dbReference>
<protein>
    <submittedName>
        <fullName evidence="4">TetR family transcriptional regulator</fullName>
    </submittedName>
</protein>
<evidence type="ECO:0000259" key="3">
    <source>
        <dbReference type="PROSITE" id="PS50977"/>
    </source>
</evidence>
<reference evidence="4 5" key="1">
    <citation type="submission" date="2017-10" db="EMBL/GenBank/DDBJ databases">
        <title>Genome sequence of Caulobacter mirabilis FWC38.</title>
        <authorList>
            <person name="Fiebig A."/>
            <person name="Crosson S."/>
        </authorList>
    </citation>
    <scope>NUCLEOTIDE SEQUENCE [LARGE SCALE GENOMIC DNA]</scope>
    <source>
        <strain evidence="4 5">FWC 38</strain>
    </source>
</reference>
<keyword evidence="5" id="KW-1185">Reference proteome</keyword>
<dbReference type="EMBL" id="CP024201">
    <property type="protein sequence ID" value="ATQ43537.1"/>
    <property type="molecule type" value="Genomic_DNA"/>
</dbReference>
<dbReference type="OrthoDB" id="8478851at2"/>
<dbReference type="InterPro" id="IPR001647">
    <property type="entry name" value="HTH_TetR"/>
</dbReference>
<evidence type="ECO:0000256" key="1">
    <source>
        <dbReference type="ARBA" id="ARBA00023125"/>
    </source>
</evidence>